<evidence type="ECO:0000313" key="2">
    <source>
        <dbReference type="EMBL" id="SDE37177.1"/>
    </source>
</evidence>
<dbReference type="SUPFAM" id="SSF54909">
    <property type="entry name" value="Dimeric alpha+beta barrel"/>
    <property type="match status" value="1"/>
</dbReference>
<dbReference type="STRING" id="637679.GCA_001550055_03169"/>
<accession>A0A1G7CCX0</accession>
<organism evidence="2 3">
    <name type="scientific">Kordiimonas lacus</name>
    <dbReference type="NCBI Taxonomy" id="637679"/>
    <lineage>
        <taxon>Bacteria</taxon>
        <taxon>Pseudomonadati</taxon>
        <taxon>Pseudomonadota</taxon>
        <taxon>Alphaproteobacteria</taxon>
        <taxon>Kordiimonadales</taxon>
        <taxon>Kordiimonadaceae</taxon>
        <taxon>Kordiimonas</taxon>
    </lineage>
</organism>
<dbReference type="RefSeq" id="WP_068306891.1">
    <property type="nucleotide sequence ID" value="NZ_DAIOMO010000001.1"/>
</dbReference>
<feature type="domain" description="Transcription regulator AsnC/Lrp ligand binding" evidence="1">
    <location>
        <begin position="6"/>
        <end position="77"/>
    </location>
</feature>
<protein>
    <submittedName>
        <fullName evidence="2">AsnC family protein</fullName>
    </submittedName>
</protein>
<dbReference type="Pfam" id="PF01037">
    <property type="entry name" value="AsnC_trans_reg"/>
    <property type="match status" value="1"/>
</dbReference>
<dbReference type="Gene3D" id="3.30.70.920">
    <property type="match status" value="1"/>
</dbReference>
<evidence type="ECO:0000313" key="3">
    <source>
        <dbReference type="Proteomes" id="UP000183685"/>
    </source>
</evidence>
<reference evidence="2 3" key="1">
    <citation type="submission" date="2016-10" db="EMBL/GenBank/DDBJ databases">
        <authorList>
            <person name="de Groot N.N."/>
        </authorList>
    </citation>
    <scope>NUCLEOTIDE SEQUENCE [LARGE SCALE GENOMIC DNA]</scope>
    <source>
        <strain evidence="2 3">CGMCC 1.9109</strain>
    </source>
</reference>
<dbReference type="InterPro" id="IPR011008">
    <property type="entry name" value="Dimeric_a/b-barrel"/>
</dbReference>
<name>A0A1G7CCX0_9PROT</name>
<dbReference type="OrthoDB" id="9799041at2"/>
<dbReference type="EMBL" id="FNAK01000006">
    <property type="protein sequence ID" value="SDE37177.1"/>
    <property type="molecule type" value="Genomic_DNA"/>
</dbReference>
<evidence type="ECO:0000259" key="1">
    <source>
        <dbReference type="Pfam" id="PF01037"/>
    </source>
</evidence>
<sequence length="91" mass="10017">MKTVFVMIKCELGRTYDVAAHLADEIPEVRSVYSTSGNYDLLAQFQLGTDQEIGRFITQQVQTTPGVKDTYTIIGLNAFTEDNMGAGPDPI</sequence>
<dbReference type="InterPro" id="IPR019887">
    <property type="entry name" value="Tscrpt_reg_AsnC/Lrp_C"/>
</dbReference>
<keyword evidence="3" id="KW-1185">Reference proteome</keyword>
<dbReference type="AlphaFoldDB" id="A0A1G7CCX0"/>
<dbReference type="Proteomes" id="UP000183685">
    <property type="component" value="Unassembled WGS sequence"/>
</dbReference>
<proteinExistence type="predicted"/>
<gene>
    <name evidence="2" type="ORF">SAMN04488071_2752</name>
</gene>